<comment type="similarity">
    <text evidence="1 3">Belongs to the GrpE family.</text>
</comment>
<evidence type="ECO:0000256" key="4">
    <source>
        <dbReference type="SAM" id="MobiDB-lite"/>
    </source>
</evidence>
<evidence type="ECO:0000256" key="3">
    <source>
        <dbReference type="RuleBase" id="RU004478"/>
    </source>
</evidence>
<dbReference type="eggNOG" id="KOG3003">
    <property type="taxonomic scope" value="Eukaryota"/>
</dbReference>
<dbReference type="HAMAP" id="MF_01151">
    <property type="entry name" value="GrpE"/>
    <property type="match status" value="1"/>
</dbReference>
<evidence type="ECO:0008006" key="7">
    <source>
        <dbReference type="Google" id="ProtNLM"/>
    </source>
</evidence>
<dbReference type="Proteomes" id="UP000002630">
    <property type="component" value="Linkage Group LG30"/>
</dbReference>
<dbReference type="STRING" id="2880.D7FH37"/>
<dbReference type="PRINTS" id="PR00773">
    <property type="entry name" value="GRPEPROTEIN"/>
</dbReference>
<dbReference type="OMA" id="QHELICH"/>
<dbReference type="EMBL" id="FN647737">
    <property type="protein sequence ID" value="CBJ28412.1"/>
    <property type="molecule type" value="Genomic_DNA"/>
</dbReference>
<organism evidence="5 6">
    <name type="scientific">Ectocarpus siliculosus</name>
    <name type="common">Brown alga</name>
    <name type="synonym">Conferva siliculosa</name>
    <dbReference type="NCBI Taxonomy" id="2880"/>
    <lineage>
        <taxon>Eukaryota</taxon>
        <taxon>Sar</taxon>
        <taxon>Stramenopiles</taxon>
        <taxon>Ochrophyta</taxon>
        <taxon>PX clade</taxon>
        <taxon>Phaeophyceae</taxon>
        <taxon>Ectocarpales</taxon>
        <taxon>Ectocarpaceae</taxon>
        <taxon>Ectocarpus</taxon>
    </lineage>
</organism>
<evidence type="ECO:0000256" key="2">
    <source>
        <dbReference type="ARBA" id="ARBA00023186"/>
    </source>
</evidence>
<reference evidence="5 6" key="1">
    <citation type="journal article" date="2010" name="Nature">
        <title>The Ectocarpus genome and the independent evolution of multicellularity in brown algae.</title>
        <authorList>
            <person name="Cock J.M."/>
            <person name="Sterck L."/>
            <person name="Rouze P."/>
            <person name="Scornet D."/>
            <person name="Allen A.E."/>
            <person name="Amoutzias G."/>
            <person name="Anthouard V."/>
            <person name="Artiguenave F."/>
            <person name="Aury J.M."/>
            <person name="Badger J.H."/>
            <person name="Beszteri B."/>
            <person name="Billiau K."/>
            <person name="Bonnet E."/>
            <person name="Bothwell J.H."/>
            <person name="Bowler C."/>
            <person name="Boyen C."/>
            <person name="Brownlee C."/>
            <person name="Carrano C.J."/>
            <person name="Charrier B."/>
            <person name="Cho G.Y."/>
            <person name="Coelho S.M."/>
            <person name="Collen J."/>
            <person name="Corre E."/>
            <person name="Da Silva C."/>
            <person name="Delage L."/>
            <person name="Delaroque N."/>
            <person name="Dittami S.M."/>
            <person name="Doulbeau S."/>
            <person name="Elias M."/>
            <person name="Farnham G."/>
            <person name="Gachon C.M."/>
            <person name="Gschloessl B."/>
            <person name="Heesch S."/>
            <person name="Jabbari K."/>
            <person name="Jubin C."/>
            <person name="Kawai H."/>
            <person name="Kimura K."/>
            <person name="Kloareg B."/>
            <person name="Kupper F.C."/>
            <person name="Lang D."/>
            <person name="Le Bail A."/>
            <person name="Leblanc C."/>
            <person name="Lerouge P."/>
            <person name="Lohr M."/>
            <person name="Lopez P.J."/>
            <person name="Martens C."/>
            <person name="Maumus F."/>
            <person name="Michel G."/>
            <person name="Miranda-Saavedra D."/>
            <person name="Morales J."/>
            <person name="Moreau H."/>
            <person name="Motomura T."/>
            <person name="Nagasato C."/>
            <person name="Napoli C.A."/>
            <person name="Nelson D.R."/>
            <person name="Nyvall-Collen P."/>
            <person name="Peters A.F."/>
            <person name="Pommier C."/>
            <person name="Potin P."/>
            <person name="Poulain J."/>
            <person name="Quesneville H."/>
            <person name="Read B."/>
            <person name="Rensing S.A."/>
            <person name="Ritter A."/>
            <person name="Rousvoal S."/>
            <person name="Samanta M."/>
            <person name="Samson G."/>
            <person name="Schroeder D.C."/>
            <person name="Segurens B."/>
            <person name="Strittmatter M."/>
            <person name="Tonon T."/>
            <person name="Tregear J.W."/>
            <person name="Valentin K."/>
            <person name="von Dassow P."/>
            <person name="Yamagishi T."/>
            <person name="Van de Peer Y."/>
            <person name="Wincker P."/>
        </authorList>
    </citation>
    <scope>NUCLEOTIDE SEQUENCE [LARGE SCALE GENOMIC DNA]</scope>
    <source>
        <strain evidence="6">Ec32 / CCAP1310/4</strain>
    </source>
</reference>
<dbReference type="GO" id="GO:0000774">
    <property type="term" value="F:adenyl-nucleotide exchange factor activity"/>
    <property type="evidence" value="ECO:0007669"/>
    <property type="project" value="InterPro"/>
</dbReference>
<name>D7FH37_ECTSI</name>
<dbReference type="GO" id="GO:0042803">
    <property type="term" value="F:protein homodimerization activity"/>
    <property type="evidence" value="ECO:0007669"/>
    <property type="project" value="InterPro"/>
</dbReference>
<dbReference type="InParanoid" id="D7FH37"/>
<accession>D7FH37</accession>
<dbReference type="InterPro" id="IPR009012">
    <property type="entry name" value="GrpE_head"/>
</dbReference>
<dbReference type="EMBL" id="FN649755">
    <property type="protein sequence ID" value="CBJ28412.1"/>
    <property type="molecule type" value="Genomic_DNA"/>
</dbReference>
<evidence type="ECO:0000313" key="6">
    <source>
        <dbReference type="Proteomes" id="UP000002630"/>
    </source>
</evidence>
<dbReference type="GO" id="GO:0030150">
    <property type="term" value="P:protein import into mitochondrial matrix"/>
    <property type="evidence" value="ECO:0007669"/>
    <property type="project" value="TreeGrafter"/>
</dbReference>
<dbReference type="PANTHER" id="PTHR21237">
    <property type="entry name" value="GRPE PROTEIN"/>
    <property type="match status" value="1"/>
</dbReference>
<dbReference type="InterPro" id="IPR000740">
    <property type="entry name" value="GrpE"/>
</dbReference>
<dbReference type="Pfam" id="PF01025">
    <property type="entry name" value="GrpE"/>
    <property type="match status" value="1"/>
</dbReference>
<dbReference type="GO" id="GO:0006457">
    <property type="term" value="P:protein folding"/>
    <property type="evidence" value="ECO:0007669"/>
    <property type="project" value="InterPro"/>
</dbReference>
<dbReference type="GO" id="GO:0001405">
    <property type="term" value="C:PAM complex, Tim23 associated import motor"/>
    <property type="evidence" value="ECO:0007669"/>
    <property type="project" value="TreeGrafter"/>
</dbReference>
<dbReference type="Gene3D" id="2.30.22.10">
    <property type="entry name" value="Head domain of nucleotide exchange factor GrpE"/>
    <property type="match status" value="1"/>
</dbReference>
<dbReference type="GO" id="GO:0051082">
    <property type="term" value="F:unfolded protein binding"/>
    <property type="evidence" value="ECO:0007669"/>
    <property type="project" value="TreeGrafter"/>
</dbReference>
<dbReference type="OrthoDB" id="201635at2759"/>
<keyword evidence="6" id="KW-1185">Reference proteome</keyword>
<feature type="region of interest" description="Disordered" evidence="4">
    <location>
        <begin position="1"/>
        <end position="92"/>
    </location>
</feature>
<dbReference type="GO" id="GO:0051087">
    <property type="term" value="F:protein-folding chaperone binding"/>
    <property type="evidence" value="ECO:0007669"/>
    <property type="project" value="InterPro"/>
</dbReference>
<feature type="compositionally biased region" description="Acidic residues" evidence="4">
    <location>
        <begin position="82"/>
        <end position="91"/>
    </location>
</feature>
<dbReference type="AlphaFoldDB" id="D7FH37"/>
<dbReference type="SUPFAM" id="SSF58014">
    <property type="entry name" value="Coiled-coil domain of nucleotide exchange factor GrpE"/>
    <property type="match status" value="1"/>
</dbReference>
<keyword evidence="2" id="KW-0143">Chaperone</keyword>
<dbReference type="CDD" id="cd00446">
    <property type="entry name" value="GrpE"/>
    <property type="match status" value="1"/>
</dbReference>
<proteinExistence type="inferred from homology"/>
<protein>
    <recommendedName>
        <fullName evidence="7">GrpE protein homolog</fullName>
    </recommendedName>
</protein>
<sequence length="250" mass="26616">MVVASLSTAADVGKEQSSLAARAGGQGVWHPHAFAGRGQRGLCPLGGVRSLSTNAKEDEEDKAKEGGGAGGEAEQSNSKGEGEDEDEDQEGLAEKLAKTEERLMDTKEKALYLAAEMENVRSIAKKDAESARLYAVQKFAKQLLDVADNLERAIASAKEAEGEGGGDSSHDVLLQGVEMTSNELTKVFRSQGLEKYGEVKDKFDPHLHDAMFEFVNPAQEPGTLGQVLKCGYTLHGRVIRAAQVGTVKAA</sequence>
<dbReference type="Gene3D" id="3.90.20.20">
    <property type="match status" value="1"/>
</dbReference>
<dbReference type="InterPro" id="IPR013805">
    <property type="entry name" value="GrpE_CC"/>
</dbReference>
<evidence type="ECO:0000256" key="1">
    <source>
        <dbReference type="ARBA" id="ARBA00009054"/>
    </source>
</evidence>
<dbReference type="SUPFAM" id="SSF51064">
    <property type="entry name" value="Head domain of nucleotide exchange factor GrpE"/>
    <property type="match status" value="1"/>
</dbReference>
<dbReference type="PANTHER" id="PTHR21237:SF23">
    <property type="entry name" value="GRPE PROTEIN HOMOLOG, MITOCHONDRIAL"/>
    <property type="match status" value="1"/>
</dbReference>
<evidence type="ECO:0000313" key="5">
    <source>
        <dbReference type="EMBL" id="CBJ28412.1"/>
    </source>
</evidence>
<gene>
    <name evidence="5" type="ORF">Esi_0105_0002</name>
</gene>